<comment type="cofactor">
    <cofactor evidence="7">
        <name>Zn(2+)</name>
        <dbReference type="ChEBI" id="CHEBI:29105"/>
    </cofactor>
    <text evidence="7">Binds 1 zinc ion.</text>
</comment>
<dbReference type="Proteomes" id="UP001166004">
    <property type="component" value="Unassembled WGS sequence"/>
</dbReference>
<proteinExistence type="inferred from homology"/>
<keyword evidence="4 7" id="KW-0255">Endonuclease</keyword>
<keyword evidence="5 7" id="KW-0378">Hydrolase</keyword>
<evidence type="ECO:0000256" key="2">
    <source>
        <dbReference type="ARBA" id="ARBA00022722"/>
    </source>
</evidence>
<evidence type="ECO:0000256" key="4">
    <source>
        <dbReference type="ARBA" id="ARBA00022759"/>
    </source>
</evidence>
<evidence type="ECO:0000256" key="6">
    <source>
        <dbReference type="ARBA" id="ARBA00022833"/>
    </source>
</evidence>
<organism evidence="8 9">
    <name type="scientific">Pelagibacter ubique</name>
    <dbReference type="NCBI Taxonomy" id="198252"/>
    <lineage>
        <taxon>Bacteria</taxon>
        <taxon>Pseudomonadati</taxon>
        <taxon>Pseudomonadota</taxon>
        <taxon>Alphaproteobacteria</taxon>
        <taxon>Candidatus Pelagibacterales</taxon>
        <taxon>Candidatus Pelagibacteraceae</taxon>
        <taxon>Candidatus Pelagibacter</taxon>
    </lineage>
</organism>
<gene>
    <name evidence="7" type="primary">ybeY</name>
    <name evidence="8" type="ORF">VP91_00003930</name>
</gene>
<keyword evidence="7" id="KW-0698">rRNA processing</keyword>
<dbReference type="InterPro" id="IPR023091">
    <property type="entry name" value="MetalPrtase_cat_dom_sf_prd"/>
</dbReference>
<evidence type="ECO:0000256" key="1">
    <source>
        <dbReference type="ARBA" id="ARBA00010875"/>
    </source>
</evidence>
<dbReference type="EC" id="3.1.-.-" evidence="7"/>
<name>A0ABX1T301_PELUQ</name>
<keyword evidence="3 7" id="KW-0479">Metal-binding</keyword>
<dbReference type="HAMAP" id="MF_00009">
    <property type="entry name" value="Endoribonucl_YbeY"/>
    <property type="match status" value="1"/>
</dbReference>
<dbReference type="InterPro" id="IPR020549">
    <property type="entry name" value="YbeY_CS"/>
</dbReference>
<feature type="binding site" evidence="7">
    <location>
        <position position="118"/>
    </location>
    <ligand>
        <name>Zn(2+)</name>
        <dbReference type="ChEBI" id="CHEBI:29105"/>
        <note>catalytic</note>
    </ligand>
</feature>
<dbReference type="EMBL" id="LANA01000001">
    <property type="protein sequence ID" value="NMN67251.1"/>
    <property type="molecule type" value="Genomic_DNA"/>
</dbReference>
<evidence type="ECO:0000313" key="8">
    <source>
        <dbReference type="EMBL" id="NMN67251.1"/>
    </source>
</evidence>
<dbReference type="PANTHER" id="PTHR46986:SF1">
    <property type="entry name" value="ENDORIBONUCLEASE YBEY, CHLOROPLASTIC"/>
    <property type="match status" value="1"/>
</dbReference>
<dbReference type="PANTHER" id="PTHR46986">
    <property type="entry name" value="ENDORIBONUCLEASE YBEY, CHLOROPLASTIC"/>
    <property type="match status" value="1"/>
</dbReference>
<accession>A0ABX1T301</accession>
<evidence type="ECO:0000256" key="7">
    <source>
        <dbReference type="HAMAP-Rule" id="MF_00009"/>
    </source>
</evidence>
<evidence type="ECO:0000313" key="9">
    <source>
        <dbReference type="Proteomes" id="UP001166004"/>
    </source>
</evidence>
<keyword evidence="2 7" id="KW-0540">Nuclease</keyword>
<dbReference type="InterPro" id="IPR002036">
    <property type="entry name" value="YbeY"/>
</dbReference>
<feature type="binding site" evidence="7">
    <location>
        <position position="122"/>
    </location>
    <ligand>
        <name>Zn(2+)</name>
        <dbReference type="ChEBI" id="CHEBI:29105"/>
        <note>catalytic</note>
    </ligand>
</feature>
<comment type="caution">
    <text evidence="8">The sequence shown here is derived from an EMBL/GenBank/DDBJ whole genome shotgun (WGS) entry which is preliminary data.</text>
</comment>
<comment type="function">
    <text evidence="7">Single strand-specific metallo-endoribonuclease involved in late-stage 70S ribosome quality control and in maturation of the 3' terminus of the 16S rRNA.</text>
</comment>
<dbReference type="Gene3D" id="3.40.390.30">
    <property type="entry name" value="Metalloproteases ('zincins'), catalytic domain"/>
    <property type="match status" value="1"/>
</dbReference>
<comment type="similarity">
    <text evidence="1 7">Belongs to the endoribonuclease YbeY family.</text>
</comment>
<keyword evidence="7" id="KW-0690">Ribosome biogenesis</keyword>
<dbReference type="PROSITE" id="PS01306">
    <property type="entry name" value="UPF0054"/>
    <property type="match status" value="1"/>
</dbReference>
<keyword evidence="9" id="KW-1185">Reference proteome</keyword>
<comment type="subcellular location">
    <subcellularLocation>
        <location evidence="7">Cytoplasm</location>
    </subcellularLocation>
</comment>
<feature type="binding site" evidence="7">
    <location>
        <position position="128"/>
    </location>
    <ligand>
        <name>Zn(2+)</name>
        <dbReference type="ChEBI" id="CHEBI:29105"/>
        <note>catalytic</note>
    </ligand>
</feature>
<evidence type="ECO:0000256" key="5">
    <source>
        <dbReference type="ARBA" id="ARBA00022801"/>
    </source>
</evidence>
<keyword evidence="6 7" id="KW-0862">Zinc</keyword>
<protein>
    <recommendedName>
        <fullName evidence="7">Endoribonuclease YbeY</fullName>
        <ecNumber evidence="7">3.1.-.-</ecNumber>
    </recommendedName>
</protein>
<sequence>MINIDVVSECKFWNKKIKRTDIFFNALARAFPRKYRFIGKKVSLTILLSNNKNIKKINKKFRKKNRTTDILSFPSEKKLNIKKTPYIGDIIVSYEFLNKPKTLRAFEFKNKLTKIFIHGFLHLLGYDHTKLKDFKKMLIEEKKIYKTIETKIAKLV</sequence>
<reference evidence="8 9" key="1">
    <citation type="submission" date="2019-07" db="EMBL/GenBank/DDBJ databases">
        <title>SAR11 Genome Evolution.</title>
        <authorList>
            <person name="Giovannoni S."/>
        </authorList>
    </citation>
    <scope>NUCLEOTIDE SEQUENCE [LARGE SCALE GENOMIC DNA]</scope>
    <source>
        <strain evidence="8 9">HTCC9565</strain>
    </source>
</reference>
<keyword evidence="7" id="KW-0963">Cytoplasm</keyword>
<dbReference type="Pfam" id="PF02130">
    <property type="entry name" value="YbeY"/>
    <property type="match status" value="1"/>
</dbReference>
<evidence type="ECO:0000256" key="3">
    <source>
        <dbReference type="ARBA" id="ARBA00022723"/>
    </source>
</evidence>
<dbReference type="SUPFAM" id="SSF55486">
    <property type="entry name" value="Metalloproteases ('zincins'), catalytic domain"/>
    <property type="match status" value="1"/>
</dbReference>
<dbReference type="RefSeq" id="WP_169035755.1">
    <property type="nucleotide sequence ID" value="NZ_LANA01000001.1"/>
</dbReference>
<dbReference type="NCBIfam" id="TIGR00043">
    <property type="entry name" value="rRNA maturation RNase YbeY"/>
    <property type="match status" value="1"/>
</dbReference>